<dbReference type="AlphaFoldDB" id="A0A8J4QUP2"/>
<dbReference type="Pfam" id="PF03931">
    <property type="entry name" value="Skp1_POZ"/>
    <property type="match status" value="1"/>
</dbReference>
<proteinExistence type="inferred from homology"/>
<dbReference type="EMBL" id="JRKL02002392">
    <property type="protein sequence ID" value="KAF3959148.1"/>
    <property type="molecule type" value="Genomic_DNA"/>
</dbReference>
<accession>A0A8J4QUP2</accession>
<keyword evidence="6" id="KW-1185">Reference proteome</keyword>
<organism evidence="5 6">
    <name type="scientific">Castanea mollissima</name>
    <name type="common">Chinese chestnut</name>
    <dbReference type="NCBI Taxonomy" id="60419"/>
    <lineage>
        <taxon>Eukaryota</taxon>
        <taxon>Viridiplantae</taxon>
        <taxon>Streptophyta</taxon>
        <taxon>Embryophyta</taxon>
        <taxon>Tracheophyta</taxon>
        <taxon>Spermatophyta</taxon>
        <taxon>Magnoliopsida</taxon>
        <taxon>eudicotyledons</taxon>
        <taxon>Gunneridae</taxon>
        <taxon>Pentapetalae</taxon>
        <taxon>rosids</taxon>
        <taxon>fabids</taxon>
        <taxon>Fagales</taxon>
        <taxon>Fagaceae</taxon>
        <taxon>Castanea</taxon>
    </lineage>
</organism>
<comment type="similarity">
    <text evidence="2">Belongs to the SKP1 family.</text>
</comment>
<evidence type="ECO:0000259" key="4">
    <source>
        <dbReference type="Pfam" id="PF03931"/>
    </source>
</evidence>
<evidence type="ECO:0000313" key="5">
    <source>
        <dbReference type="EMBL" id="KAF3959148.1"/>
    </source>
</evidence>
<evidence type="ECO:0000256" key="2">
    <source>
        <dbReference type="ARBA" id="ARBA00009993"/>
    </source>
</evidence>
<keyword evidence="3" id="KW-0833">Ubl conjugation pathway</keyword>
<evidence type="ECO:0000313" key="6">
    <source>
        <dbReference type="Proteomes" id="UP000737018"/>
    </source>
</evidence>
<feature type="domain" description="SKP1 component POZ" evidence="4">
    <location>
        <begin position="46"/>
        <end position="104"/>
    </location>
</feature>
<dbReference type="InterPro" id="IPR036296">
    <property type="entry name" value="SKP1-like_dim_sf"/>
</dbReference>
<comment type="caution">
    <text evidence="5">The sequence shown here is derived from an EMBL/GenBank/DDBJ whole genome shotgun (WGS) entry which is preliminary data.</text>
</comment>
<sequence length="199" mass="22351">MSVYHSMDRGPADSISSWVFLLRSQPFFSVTKFTYGGSSSSNPTRMVTFRSSDGEEVQVPVAIATEIGIVSKYYDGELNRPEVENADLFPLPNVKSHVLRFILDLVRAKLEFDSEFEALKTTVQEVKAEFFGLQTDDETIVELVKAADYMRIEKLLDFMMPCVRKRFGLGDDKDADFVYTAEFETILLRRAASGSVGTG</sequence>
<dbReference type="UniPathway" id="UPA00143"/>
<dbReference type="SMART" id="SM00512">
    <property type="entry name" value="Skp1"/>
    <property type="match status" value="1"/>
</dbReference>
<dbReference type="InterPro" id="IPR016897">
    <property type="entry name" value="SKP1"/>
</dbReference>
<dbReference type="GO" id="GO:0009867">
    <property type="term" value="P:jasmonic acid mediated signaling pathway"/>
    <property type="evidence" value="ECO:0007669"/>
    <property type="project" value="UniProtKB-ARBA"/>
</dbReference>
<dbReference type="GO" id="GO:0006511">
    <property type="term" value="P:ubiquitin-dependent protein catabolic process"/>
    <property type="evidence" value="ECO:0007669"/>
    <property type="project" value="InterPro"/>
</dbReference>
<comment type="pathway">
    <text evidence="1">Protein modification; protein ubiquitination.</text>
</comment>
<dbReference type="InterPro" id="IPR011333">
    <property type="entry name" value="SKP1/BTB/POZ_sf"/>
</dbReference>
<protein>
    <recommendedName>
        <fullName evidence="4">SKP1 component POZ domain-containing protein</fullName>
    </recommendedName>
</protein>
<evidence type="ECO:0000256" key="3">
    <source>
        <dbReference type="ARBA" id="ARBA00022786"/>
    </source>
</evidence>
<reference evidence="5" key="1">
    <citation type="submission" date="2020-03" db="EMBL/GenBank/DDBJ databases">
        <title>Castanea mollissima Vanexum genome sequencing.</title>
        <authorList>
            <person name="Staton M."/>
        </authorList>
    </citation>
    <scope>NUCLEOTIDE SEQUENCE</scope>
    <source>
        <tissue evidence="5">Leaf</tissue>
    </source>
</reference>
<dbReference type="Gene3D" id="3.30.710.10">
    <property type="entry name" value="Potassium Channel Kv1.1, Chain A"/>
    <property type="match status" value="1"/>
</dbReference>
<dbReference type="PANTHER" id="PTHR11165">
    <property type="entry name" value="SKP1"/>
    <property type="match status" value="1"/>
</dbReference>
<dbReference type="SUPFAM" id="SSF54695">
    <property type="entry name" value="POZ domain"/>
    <property type="match status" value="1"/>
</dbReference>
<dbReference type="InterPro" id="IPR001232">
    <property type="entry name" value="SKP1-like"/>
</dbReference>
<gene>
    <name evidence="5" type="ORF">CMV_016011</name>
</gene>
<dbReference type="Proteomes" id="UP000737018">
    <property type="component" value="Unassembled WGS sequence"/>
</dbReference>
<dbReference type="SUPFAM" id="SSF81382">
    <property type="entry name" value="Skp1 dimerisation domain-like"/>
    <property type="match status" value="1"/>
</dbReference>
<dbReference type="InterPro" id="IPR016073">
    <property type="entry name" value="Skp1_comp_POZ"/>
</dbReference>
<name>A0A8J4QUP2_9ROSI</name>
<dbReference type="GO" id="GO:0016567">
    <property type="term" value="P:protein ubiquitination"/>
    <property type="evidence" value="ECO:0007669"/>
    <property type="project" value="UniProtKB-UniPathway"/>
</dbReference>
<evidence type="ECO:0000256" key="1">
    <source>
        <dbReference type="ARBA" id="ARBA00004906"/>
    </source>
</evidence>